<gene>
    <name evidence="2" type="ORF">IZO911_LOCUS35035</name>
    <name evidence="3" type="ORF">KXQ929_LOCUS22092</name>
</gene>
<reference evidence="2" key="1">
    <citation type="submission" date="2021-02" db="EMBL/GenBank/DDBJ databases">
        <authorList>
            <person name="Nowell W R."/>
        </authorList>
    </citation>
    <scope>NUCLEOTIDE SEQUENCE</scope>
</reference>
<proteinExistence type="predicted"/>
<feature type="signal peptide" evidence="1">
    <location>
        <begin position="1"/>
        <end position="25"/>
    </location>
</feature>
<evidence type="ECO:0000313" key="3">
    <source>
        <dbReference type="EMBL" id="CAF3887408.1"/>
    </source>
</evidence>
<accession>A0A815F5G8</accession>
<dbReference type="EMBL" id="CAJOBB010001664">
    <property type="protein sequence ID" value="CAF3887408.1"/>
    <property type="molecule type" value="Genomic_DNA"/>
</dbReference>
<feature type="chain" id="PRO_5036227385" evidence="1">
    <location>
        <begin position="26"/>
        <end position="101"/>
    </location>
</feature>
<protein>
    <submittedName>
        <fullName evidence="2">Uncharacterized protein</fullName>
    </submittedName>
</protein>
<keyword evidence="1" id="KW-0732">Signal</keyword>
<name>A0A815F5G8_9BILA</name>
<comment type="caution">
    <text evidence="2">The sequence shown here is derived from an EMBL/GenBank/DDBJ whole genome shotgun (WGS) entry which is preliminary data.</text>
</comment>
<dbReference type="Proteomes" id="UP000663860">
    <property type="component" value="Unassembled WGS sequence"/>
</dbReference>
<evidence type="ECO:0000313" key="2">
    <source>
        <dbReference type="EMBL" id="CAF1318952.1"/>
    </source>
</evidence>
<dbReference type="EMBL" id="CAJNOE010000722">
    <property type="protein sequence ID" value="CAF1318952.1"/>
    <property type="molecule type" value="Genomic_DNA"/>
</dbReference>
<dbReference type="AlphaFoldDB" id="A0A815F5G8"/>
<evidence type="ECO:0000313" key="4">
    <source>
        <dbReference type="Proteomes" id="UP000663860"/>
    </source>
</evidence>
<dbReference type="Proteomes" id="UP000663868">
    <property type="component" value="Unassembled WGS sequence"/>
</dbReference>
<organism evidence="2 4">
    <name type="scientific">Adineta steineri</name>
    <dbReference type="NCBI Taxonomy" id="433720"/>
    <lineage>
        <taxon>Eukaryota</taxon>
        <taxon>Metazoa</taxon>
        <taxon>Spiralia</taxon>
        <taxon>Gnathifera</taxon>
        <taxon>Rotifera</taxon>
        <taxon>Eurotatoria</taxon>
        <taxon>Bdelloidea</taxon>
        <taxon>Adinetida</taxon>
        <taxon>Adinetidae</taxon>
        <taxon>Adineta</taxon>
    </lineage>
</organism>
<evidence type="ECO:0000256" key="1">
    <source>
        <dbReference type="SAM" id="SignalP"/>
    </source>
</evidence>
<sequence>MARKIVSSLIFLFILSMYQINQSLALTIFHSEPAPVLNDRLSLLKEYIHRLNQQQGSTSNFIQTDNKEIVPDRNWVEHDIRTSKKANKRMLCFFNTVTCFG</sequence>